<dbReference type="InterPro" id="IPR001460">
    <property type="entry name" value="PCN-bd_Tpept"/>
</dbReference>
<name>A0ABX4EB34_9BACI</name>
<dbReference type="InterPro" id="IPR036138">
    <property type="entry name" value="PBP_dimer_sf"/>
</dbReference>
<evidence type="ECO:0000256" key="6">
    <source>
        <dbReference type="ARBA" id="ARBA00034000"/>
    </source>
</evidence>
<evidence type="ECO:0000256" key="4">
    <source>
        <dbReference type="ARBA" id="ARBA00012448"/>
    </source>
</evidence>
<evidence type="ECO:0000256" key="2">
    <source>
        <dbReference type="ARBA" id="ARBA00004752"/>
    </source>
</evidence>
<dbReference type="Gene3D" id="3.10.450.100">
    <property type="entry name" value="NTF2-like, domain 1"/>
    <property type="match status" value="1"/>
</dbReference>
<dbReference type="SUPFAM" id="SSF56601">
    <property type="entry name" value="beta-lactamase/transpeptidase-like"/>
    <property type="match status" value="1"/>
</dbReference>
<feature type="chain" id="PRO_5045264906" description="serine-type D-Ala-D-Ala carboxypeptidase" evidence="7">
    <location>
        <begin position="27"/>
        <end position="674"/>
    </location>
</feature>
<evidence type="ECO:0000259" key="10">
    <source>
        <dbReference type="Pfam" id="PF05223"/>
    </source>
</evidence>
<comment type="caution">
    <text evidence="11">The sequence shown here is derived from an EMBL/GenBank/DDBJ whole genome shotgun (WGS) entry which is preliminary data.</text>
</comment>
<dbReference type="InterPro" id="IPR012338">
    <property type="entry name" value="Beta-lactam/transpept-like"/>
</dbReference>
<feature type="domain" description="NTF2-like N-terminal transpeptidase" evidence="10">
    <location>
        <begin position="34"/>
        <end position="154"/>
    </location>
</feature>
<comment type="pathway">
    <text evidence="2">Cell wall biogenesis; peptidoglycan biosynthesis.</text>
</comment>
<feature type="domain" description="Penicillin-binding protein transpeptidase" evidence="8">
    <location>
        <begin position="357"/>
        <end position="662"/>
    </location>
</feature>
<dbReference type="Gene3D" id="3.30.1390.30">
    <property type="entry name" value="Penicillin-binding protein 2a, domain 3"/>
    <property type="match status" value="1"/>
</dbReference>
<proteinExistence type="inferred from homology"/>
<organism evidence="11 12">
    <name type="scientific">Domibacillus enclensis</name>
    <dbReference type="NCBI Taxonomy" id="1017273"/>
    <lineage>
        <taxon>Bacteria</taxon>
        <taxon>Bacillati</taxon>
        <taxon>Bacillota</taxon>
        <taxon>Bacilli</taxon>
        <taxon>Bacillales</taxon>
        <taxon>Bacillaceae</taxon>
        <taxon>Domibacillus</taxon>
    </lineage>
</organism>
<dbReference type="Pfam" id="PF05223">
    <property type="entry name" value="MecA_N"/>
    <property type="match status" value="1"/>
</dbReference>
<evidence type="ECO:0000256" key="3">
    <source>
        <dbReference type="ARBA" id="ARBA00007171"/>
    </source>
</evidence>
<comment type="catalytic activity">
    <reaction evidence="6">
        <text>Preferential cleavage: (Ac)2-L-Lys-D-Ala-|-D-Ala. Also transpeptidation of peptidyl-alanyl moieties that are N-acyl substituents of D-alanine.</text>
        <dbReference type="EC" id="3.4.16.4"/>
    </reaction>
</comment>
<evidence type="ECO:0000259" key="9">
    <source>
        <dbReference type="Pfam" id="PF03717"/>
    </source>
</evidence>
<keyword evidence="5" id="KW-0472">Membrane</keyword>
<comment type="subcellular location">
    <subcellularLocation>
        <location evidence="1">Membrane</location>
    </subcellularLocation>
</comment>
<comment type="similarity">
    <text evidence="3">Belongs to the transpeptidase family.</text>
</comment>
<dbReference type="Proteomes" id="UP000215545">
    <property type="component" value="Unassembled WGS sequence"/>
</dbReference>
<evidence type="ECO:0000313" key="12">
    <source>
        <dbReference type="Proteomes" id="UP000215545"/>
    </source>
</evidence>
<dbReference type="InterPro" id="IPR007887">
    <property type="entry name" value="MecA_N"/>
</dbReference>
<keyword evidence="7" id="KW-0732">Signal</keyword>
<dbReference type="Pfam" id="PF00905">
    <property type="entry name" value="Transpeptidase"/>
    <property type="match status" value="1"/>
</dbReference>
<dbReference type="EMBL" id="MWSK01000002">
    <property type="protein sequence ID" value="OXS79228.1"/>
    <property type="molecule type" value="Genomic_DNA"/>
</dbReference>
<protein>
    <recommendedName>
        <fullName evidence="4">serine-type D-Ala-D-Ala carboxypeptidase</fullName>
        <ecNumber evidence="4">3.4.16.4</ecNumber>
    </recommendedName>
</protein>
<sequence length="674" mass="72972">MTDRKERYRMKRFALFLFSGSVALIAGCSGPESPETVLEDYMNEWKEDDYNGMYALFTEETKASITEQQFVEQYGKIMRDIEAENVAVTLPAEEDVKEDNEQTSRLPFSVEMDTLAGPVSFEKEAVMKLEETEEGEAWLIDWDPSFLLPDYGEGDKVRIQALEAERGRIFDRNGSSLAVNGSALEIGVNAGAIDEAGKASFAVLLGVEKAFIDEQLGQSWVQEGYFVPLKTVSEQNKALIQKATAIPGVTSAAKPVREYPYGAAAAHLTGYTGEINAEELKDNEGYAQGDQIGKRGLEQLYEEQLKETDGVQIFIDKEKAEPVIIAKTEPQNGQDVTVTINAELQKMLYEQYEGDPGTASAVDPKTGHVLALVSSPSFDPNAFALGLSGEQYTALQDDPKQPLLNRFAAAYSPGSTIKPVTASIAMKAGKLNPVEGKTITGLQWQKDSSWGNYRVTRVSESSAPVDLESAIVASDNIYFAMAALDTGADQMKEGLSSFGFGEDNPFAYPLRESQISNSGSFDSEILLADTGYGQGEVLTSMTHLASVYGTFLNNGSLMTPLLLADAEPSVWKKDLVSEQQIASIQNGLRGVVERGTGRPANIEGLTISGKTGTAEIKSEQGTTGKENGLFVSYDAGNPAFVLALLVEDAAEAGGSRAAAEKAGAFYTKWMTYNK</sequence>
<dbReference type="InterPro" id="IPR032710">
    <property type="entry name" value="NTF2-like_dom_sf"/>
</dbReference>
<feature type="domain" description="Penicillin-binding protein dimerisation" evidence="9">
    <location>
        <begin position="163"/>
        <end position="314"/>
    </location>
</feature>
<evidence type="ECO:0000256" key="7">
    <source>
        <dbReference type="SAM" id="SignalP"/>
    </source>
</evidence>
<dbReference type="SUPFAM" id="SSF56519">
    <property type="entry name" value="Penicillin binding protein dimerisation domain"/>
    <property type="match status" value="1"/>
</dbReference>
<dbReference type="InterPro" id="IPR050515">
    <property type="entry name" value="Beta-lactam/transpept"/>
</dbReference>
<gene>
    <name evidence="11" type="ORF">B1B05_05515</name>
</gene>
<dbReference type="PANTHER" id="PTHR30627">
    <property type="entry name" value="PEPTIDOGLYCAN D,D-TRANSPEPTIDASE"/>
    <property type="match status" value="1"/>
</dbReference>
<dbReference type="PANTHER" id="PTHR30627:SF25">
    <property type="entry name" value="PENICILLIN-BINDING PROTEIN 3"/>
    <property type="match status" value="1"/>
</dbReference>
<dbReference type="InterPro" id="IPR005311">
    <property type="entry name" value="PBP_dimer"/>
</dbReference>
<accession>A0ABX4EB34</accession>
<dbReference type="Gene3D" id="3.40.710.10">
    <property type="entry name" value="DD-peptidase/beta-lactamase superfamily"/>
    <property type="match status" value="1"/>
</dbReference>
<dbReference type="Pfam" id="PF03717">
    <property type="entry name" value="PBP_dimer"/>
    <property type="match status" value="1"/>
</dbReference>
<reference evidence="12" key="1">
    <citation type="submission" date="2017-03" db="EMBL/GenBank/DDBJ databases">
        <title>Bacillus sp. V-88(T) DSM27956, whole genome shotgun sequencing project.</title>
        <authorList>
            <person name="Dastager S.G."/>
            <person name="Neurgaonkar P.S."/>
            <person name="Dharne M.S."/>
        </authorList>
    </citation>
    <scope>NUCLEOTIDE SEQUENCE [LARGE SCALE GENOMIC DNA]</scope>
    <source>
        <strain evidence="12">DSM 25145</strain>
    </source>
</reference>
<evidence type="ECO:0000256" key="5">
    <source>
        <dbReference type="ARBA" id="ARBA00023136"/>
    </source>
</evidence>
<dbReference type="EC" id="3.4.16.4" evidence="4"/>
<keyword evidence="12" id="KW-1185">Reference proteome</keyword>
<evidence type="ECO:0000256" key="1">
    <source>
        <dbReference type="ARBA" id="ARBA00004370"/>
    </source>
</evidence>
<dbReference type="PROSITE" id="PS51257">
    <property type="entry name" value="PROKAR_LIPOPROTEIN"/>
    <property type="match status" value="1"/>
</dbReference>
<evidence type="ECO:0000313" key="11">
    <source>
        <dbReference type="EMBL" id="OXS79228.1"/>
    </source>
</evidence>
<dbReference type="SUPFAM" id="SSF54427">
    <property type="entry name" value="NTF2-like"/>
    <property type="match status" value="1"/>
</dbReference>
<dbReference type="Gene3D" id="3.90.1310.10">
    <property type="entry name" value="Penicillin-binding protein 2a (Domain 2)"/>
    <property type="match status" value="1"/>
</dbReference>
<feature type="signal peptide" evidence="7">
    <location>
        <begin position="1"/>
        <end position="26"/>
    </location>
</feature>
<evidence type="ECO:0000259" key="8">
    <source>
        <dbReference type="Pfam" id="PF00905"/>
    </source>
</evidence>